<dbReference type="Pfam" id="PF00924">
    <property type="entry name" value="MS_channel_2nd"/>
    <property type="match status" value="1"/>
</dbReference>
<dbReference type="InterPro" id="IPR023408">
    <property type="entry name" value="MscS_beta-dom_sf"/>
</dbReference>
<dbReference type="PROSITE" id="PS50914">
    <property type="entry name" value="BON"/>
    <property type="match status" value="1"/>
</dbReference>
<dbReference type="EMBL" id="SJPS01000008">
    <property type="protein sequence ID" value="TWU21890.1"/>
    <property type="molecule type" value="Genomic_DNA"/>
</dbReference>
<dbReference type="Gene3D" id="2.30.30.60">
    <property type="match status" value="1"/>
</dbReference>
<dbReference type="Gene3D" id="3.30.70.100">
    <property type="match status" value="1"/>
</dbReference>
<keyword evidence="3" id="KW-1003">Cell membrane</keyword>
<evidence type="ECO:0000256" key="5">
    <source>
        <dbReference type="ARBA" id="ARBA00022989"/>
    </source>
</evidence>
<dbReference type="AlphaFoldDB" id="A0A5C6CB84"/>
<feature type="compositionally biased region" description="Basic and acidic residues" evidence="7">
    <location>
        <begin position="474"/>
        <end position="488"/>
    </location>
</feature>
<evidence type="ECO:0000256" key="6">
    <source>
        <dbReference type="ARBA" id="ARBA00023136"/>
    </source>
</evidence>
<evidence type="ECO:0000313" key="12">
    <source>
        <dbReference type="Proteomes" id="UP000318437"/>
    </source>
</evidence>
<protein>
    <submittedName>
        <fullName evidence="11">Small-conductance mechanosensitive channel</fullName>
    </submittedName>
</protein>
<feature type="signal peptide" evidence="9">
    <location>
        <begin position="1"/>
        <end position="32"/>
    </location>
</feature>
<dbReference type="RefSeq" id="WP_146452617.1">
    <property type="nucleotide sequence ID" value="NZ_SJPS01000008.1"/>
</dbReference>
<evidence type="ECO:0000256" key="3">
    <source>
        <dbReference type="ARBA" id="ARBA00022475"/>
    </source>
</evidence>
<feature type="compositionally biased region" description="Polar residues" evidence="7">
    <location>
        <begin position="439"/>
        <end position="449"/>
    </location>
</feature>
<dbReference type="Pfam" id="PF21082">
    <property type="entry name" value="MS_channel_3rd"/>
    <property type="match status" value="1"/>
</dbReference>
<keyword evidence="4 8" id="KW-0812">Transmembrane</keyword>
<dbReference type="InterPro" id="IPR045275">
    <property type="entry name" value="MscS_archaea/bacteria_type"/>
</dbReference>
<evidence type="ECO:0000256" key="2">
    <source>
        <dbReference type="ARBA" id="ARBA00008017"/>
    </source>
</evidence>
<dbReference type="GO" id="GO:0005886">
    <property type="term" value="C:plasma membrane"/>
    <property type="evidence" value="ECO:0007669"/>
    <property type="project" value="UniProtKB-SubCell"/>
</dbReference>
<dbReference type="InterPro" id="IPR007055">
    <property type="entry name" value="BON_dom"/>
</dbReference>
<dbReference type="PANTHER" id="PTHR30221:SF1">
    <property type="entry name" value="SMALL-CONDUCTANCE MECHANOSENSITIVE CHANNEL"/>
    <property type="match status" value="1"/>
</dbReference>
<gene>
    <name evidence="11" type="primary">mscS_2</name>
    <name evidence="11" type="ORF">Pla144_43240</name>
</gene>
<dbReference type="Proteomes" id="UP000318437">
    <property type="component" value="Unassembled WGS sequence"/>
</dbReference>
<feature type="chain" id="PRO_5023103970" evidence="9">
    <location>
        <begin position="33"/>
        <end position="488"/>
    </location>
</feature>
<feature type="domain" description="BON" evidence="10">
    <location>
        <begin position="62"/>
        <end position="128"/>
    </location>
</feature>
<keyword evidence="5 8" id="KW-1133">Transmembrane helix</keyword>
<dbReference type="OrthoDB" id="9793781at2"/>
<feature type="compositionally biased region" description="Polar residues" evidence="7">
    <location>
        <begin position="457"/>
        <end position="466"/>
    </location>
</feature>
<comment type="caution">
    <text evidence="11">The sequence shown here is derived from an EMBL/GenBank/DDBJ whole genome shotgun (WGS) entry which is preliminary data.</text>
</comment>
<dbReference type="InterPro" id="IPR011066">
    <property type="entry name" value="MscS_channel_C_sf"/>
</dbReference>
<feature type="region of interest" description="Disordered" evidence="7">
    <location>
        <begin position="415"/>
        <end position="488"/>
    </location>
</feature>
<feature type="transmembrane region" description="Helical" evidence="8">
    <location>
        <begin position="192"/>
        <end position="212"/>
    </location>
</feature>
<feature type="region of interest" description="Disordered" evidence="7">
    <location>
        <begin position="36"/>
        <end position="55"/>
    </location>
</feature>
<keyword evidence="6 8" id="KW-0472">Membrane</keyword>
<dbReference type="Pfam" id="PF04972">
    <property type="entry name" value="BON"/>
    <property type="match status" value="1"/>
</dbReference>
<organism evidence="11 12">
    <name type="scientific">Bythopirellula polymerisocia</name>
    <dbReference type="NCBI Taxonomy" id="2528003"/>
    <lineage>
        <taxon>Bacteria</taxon>
        <taxon>Pseudomonadati</taxon>
        <taxon>Planctomycetota</taxon>
        <taxon>Planctomycetia</taxon>
        <taxon>Pirellulales</taxon>
        <taxon>Lacipirellulaceae</taxon>
        <taxon>Bythopirellula</taxon>
    </lineage>
</organism>
<dbReference type="SUPFAM" id="SSF82689">
    <property type="entry name" value="Mechanosensitive channel protein MscS (YggB), C-terminal domain"/>
    <property type="match status" value="1"/>
</dbReference>
<evidence type="ECO:0000259" key="10">
    <source>
        <dbReference type="PROSITE" id="PS50914"/>
    </source>
</evidence>
<dbReference type="GO" id="GO:0008381">
    <property type="term" value="F:mechanosensitive monoatomic ion channel activity"/>
    <property type="evidence" value="ECO:0007669"/>
    <property type="project" value="InterPro"/>
</dbReference>
<evidence type="ECO:0000256" key="8">
    <source>
        <dbReference type="SAM" id="Phobius"/>
    </source>
</evidence>
<name>A0A5C6CB84_9BACT</name>
<feature type="transmembrane region" description="Helical" evidence="8">
    <location>
        <begin position="152"/>
        <end position="172"/>
    </location>
</feature>
<evidence type="ECO:0000313" key="11">
    <source>
        <dbReference type="EMBL" id="TWU21890.1"/>
    </source>
</evidence>
<feature type="transmembrane region" description="Helical" evidence="8">
    <location>
        <begin position="218"/>
        <end position="237"/>
    </location>
</feature>
<comment type="similarity">
    <text evidence="2">Belongs to the MscS (TC 1.A.23) family.</text>
</comment>
<keyword evidence="12" id="KW-1185">Reference proteome</keyword>
<evidence type="ECO:0000256" key="7">
    <source>
        <dbReference type="SAM" id="MobiDB-lite"/>
    </source>
</evidence>
<accession>A0A5C6CB84</accession>
<sequence precursor="true">MEVCYKSWGQSCFVCICLTCSLVLLSKVPVHGQQENAVQTEAETSPDEQQAPARVDVEPVAEDADIGSRLKKILVATKWFIDPQVRVEEGVVFLTGEAKTPEDREWASKLAGNTQDVVAVANRMTVTKPSPWDFSPAWLEIDKLRRNTIQTLPVLLIAVGLLLVFWVAAKLVAKLSRRIASHRTTNFLLQEVVAKAASIPVFLLGIYLALRISGLTRLAATVLGGTGLLGIVLGIAFRDIAENFLASILLSVQRPFRTGDLIVVEGRKGFVQSVTTRGTTIMTLDGDHVQIPNSTIYKSVIENITANPNQRQTFVVGVDYEDSLEEAQAVILDVLKQHTAVLAKPESLVLVDALAASTVNLRVYFWISIAKHDGLKVRSSLIRLVKNALVEKGFTLPDEAREVIFPKGVPVRMLDASHQPMKERRSALPADRNNEPEEISTQSEGSLTSDAEEIEQQAKNSRQPESGENLLPPKKLEEAGESHGEEKI</sequence>
<comment type="subcellular location">
    <subcellularLocation>
        <location evidence="1">Cell membrane</location>
        <topology evidence="1">Multi-pass membrane protein</topology>
    </subcellularLocation>
</comment>
<dbReference type="InterPro" id="IPR006685">
    <property type="entry name" value="MscS_channel_2nd"/>
</dbReference>
<dbReference type="InterPro" id="IPR049278">
    <property type="entry name" value="MS_channel_C"/>
</dbReference>
<evidence type="ECO:0000256" key="9">
    <source>
        <dbReference type="SAM" id="SignalP"/>
    </source>
</evidence>
<dbReference type="Gene3D" id="3.30.1340.30">
    <property type="match status" value="1"/>
</dbReference>
<reference evidence="11 12" key="1">
    <citation type="submission" date="2019-02" db="EMBL/GenBank/DDBJ databases">
        <title>Deep-cultivation of Planctomycetes and their phenomic and genomic characterization uncovers novel biology.</title>
        <authorList>
            <person name="Wiegand S."/>
            <person name="Jogler M."/>
            <person name="Boedeker C."/>
            <person name="Pinto D."/>
            <person name="Vollmers J."/>
            <person name="Rivas-Marin E."/>
            <person name="Kohn T."/>
            <person name="Peeters S.H."/>
            <person name="Heuer A."/>
            <person name="Rast P."/>
            <person name="Oberbeckmann S."/>
            <person name="Bunk B."/>
            <person name="Jeske O."/>
            <person name="Meyerdierks A."/>
            <person name="Storesund J.E."/>
            <person name="Kallscheuer N."/>
            <person name="Luecker S."/>
            <person name="Lage O.M."/>
            <person name="Pohl T."/>
            <person name="Merkel B.J."/>
            <person name="Hornburger P."/>
            <person name="Mueller R.-W."/>
            <person name="Bruemmer F."/>
            <person name="Labrenz M."/>
            <person name="Spormann A.M."/>
            <person name="Op Den Camp H."/>
            <person name="Overmann J."/>
            <person name="Amann R."/>
            <person name="Jetten M.S.M."/>
            <person name="Mascher T."/>
            <person name="Medema M.H."/>
            <person name="Devos D.P."/>
            <person name="Kaster A.-K."/>
            <person name="Ovreas L."/>
            <person name="Rohde M."/>
            <person name="Galperin M.Y."/>
            <person name="Jogler C."/>
        </authorList>
    </citation>
    <scope>NUCLEOTIDE SEQUENCE [LARGE SCALE GENOMIC DNA]</scope>
    <source>
        <strain evidence="11 12">Pla144</strain>
    </source>
</reference>
<evidence type="ECO:0000256" key="1">
    <source>
        <dbReference type="ARBA" id="ARBA00004651"/>
    </source>
</evidence>
<dbReference type="PANTHER" id="PTHR30221">
    <property type="entry name" value="SMALL-CONDUCTANCE MECHANOSENSITIVE CHANNEL"/>
    <property type="match status" value="1"/>
</dbReference>
<dbReference type="Gene3D" id="1.10.287.1260">
    <property type="match status" value="1"/>
</dbReference>
<keyword evidence="9" id="KW-0732">Signal</keyword>
<dbReference type="InterPro" id="IPR010920">
    <property type="entry name" value="LSM_dom_sf"/>
</dbReference>
<dbReference type="SUPFAM" id="SSF50182">
    <property type="entry name" value="Sm-like ribonucleoproteins"/>
    <property type="match status" value="1"/>
</dbReference>
<proteinExistence type="inferred from homology"/>
<evidence type="ECO:0000256" key="4">
    <source>
        <dbReference type="ARBA" id="ARBA00022692"/>
    </source>
</evidence>